<gene>
    <name evidence="13" type="ORF">LCGC14_0091600</name>
</gene>
<evidence type="ECO:0000256" key="9">
    <source>
        <dbReference type="ARBA" id="ARBA00022840"/>
    </source>
</evidence>
<dbReference type="InterPro" id="IPR036890">
    <property type="entry name" value="HATPase_C_sf"/>
</dbReference>
<dbReference type="Gene3D" id="3.30.450.40">
    <property type="match status" value="1"/>
</dbReference>
<dbReference type="PROSITE" id="PS50109">
    <property type="entry name" value="HIS_KIN"/>
    <property type="match status" value="1"/>
</dbReference>
<dbReference type="Pfam" id="PF02518">
    <property type="entry name" value="HATPase_c"/>
    <property type="match status" value="1"/>
</dbReference>
<name>A0A0F9VUV5_9ZZZZ</name>
<reference evidence="13" key="1">
    <citation type="journal article" date="2015" name="Nature">
        <title>Complex archaea that bridge the gap between prokaryotes and eukaryotes.</title>
        <authorList>
            <person name="Spang A."/>
            <person name="Saw J.H."/>
            <person name="Jorgensen S.L."/>
            <person name="Zaremba-Niedzwiedzka K."/>
            <person name="Martijn J."/>
            <person name="Lind A.E."/>
            <person name="van Eijk R."/>
            <person name="Schleper C."/>
            <person name="Guy L."/>
            <person name="Ettema T.J."/>
        </authorList>
    </citation>
    <scope>NUCLEOTIDE SEQUENCE</scope>
</reference>
<dbReference type="Gene3D" id="1.10.287.130">
    <property type="match status" value="1"/>
</dbReference>
<dbReference type="CDD" id="cd16922">
    <property type="entry name" value="HATPase_EvgS-ArcB-TorS-like"/>
    <property type="match status" value="1"/>
</dbReference>
<evidence type="ECO:0000259" key="12">
    <source>
        <dbReference type="PROSITE" id="PS50109"/>
    </source>
</evidence>
<keyword evidence="5" id="KW-0597">Phosphoprotein</keyword>
<feature type="domain" description="Histidine kinase" evidence="12">
    <location>
        <begin position="310"/>
        <end position="529"/>
    </location>
</feature>
<dbReference type="Gene3D" id="3.30.565.10">
    <property type="entry name" value="Histidine kinase-like ATPase, C-terminal domain"/>
    <property type="match status" value="1"/>
</dbReference>
<evidence type="ECO:0000256" key="8">
    <source>
        <dbReference type="ARBA" id="ARBA00022777"/>
    </source>
</evidence>
<dbReference type="Gene3D" id="3.30.450.20">
    <property type="entry name" value="PAS domain"/>
    <property type="match status" value="1"/>
</dbReference>
<dbReference type="InterPro" id="IPR029016">
    <property type="entry name" value="GAF-like_dom_sf"/>
</dbReference>
<dbReference type="InterPro" id="IPR035965">
    <property type="entry name" value="PAS-like_dom_sf"/>
</dbReference>
<keyword evidence="7" id="KW-0547">Nucleotide-binding</keyword>
<keyword evidence="10" id="KW-0902">Two-component regulatory system</keyword>
<evidence type="ECO:0000256" key="2">
    <source>
        <dbReference type="ARBA" id="ARBA00004236"/>
    </source>
</evidence>
<dbReference type="AlphaFoldDB" id="A0A0F9VUV5"/>
<protein>
    <recommendedName>
        <fullName evidence="3">histidine kinase</fullName>
        <ecNumber evidence="3">2.7.13.3</ecNumber>
    </recommendedName>
</protein>
<dbReference type="InterPro" id="IPR036097">
    <property type="entry name" value="HisK_dim/P_sf"/>
</dbReference>
<dbReference type="GO" id="GO:0000155">
    <property type="term" value="F:phosphorelay sensor kinase activity"/>
    <property type="evidence" value="ECO:0007669"/>
    <property type="project" value="InterPro"/>
</dbReference>
<organism evidence="13">
    <name type="scientific">marine sediment metagenome</name>
    <dbReference type="NCBI Taxonomy" id="412755"/>
    <lineage>
        <taxon>unclassified sequences</taxon>
        <taxon>metagenomes</taxon>
        <taxon>ecological metagenomes</taxon>
    </lineage>
</organism>
<dbReference type="PRINTS" id="PR00344">
    <property type="entry name" value="BCTRLSENSOR"/>
</dbReference>
<dbReference type="GO" id="GO:0009927">
    <property type="term" value="F:histidine phosphotransfer kinase activity"/>
    <property type="evidence" value="ECO:0007669"/>
    <property type="project" value="TreeGrafter"/>
</dbReference>
<dbReference type="InterPro" id="IPR004358">
    <property type="entry name" value="Sig_transdc_His_kin-like_C"/>
</dbReference>
<comment type="caution">
    <text evidence="13">The sequence shown here is derived from an EMBL/GenBank/DDBJ whole genome shotgun (WGS) entry which is preliminary data.</text>
</comment>
<evidence type="ECO:0000256" key="3">
    <source>
        <dbReference type="ARBA" id="ARBA00012438"/>
    </source>
</evidence>
<evidence type="ECO:0000313" key="13">
    <source>
        <dbReference type="EMBL" id="KKO03733.1"/>
    </source>
</evidence>
<dbReference type="PANTHER" id="PTHR43047:SF72">
    <property type="entry name" value="OSMOSENSING HISTIDINE PROTEIN KINASE SLN1"/>
    <property type="match status" value="1"/>
</dbReference>
<dbReference type="CDD" id="cd00082">
    <property type="entry name" value="HisKA"/>
    <property type="match status" value="1"/>
</dbReference>
<dbReference type="InterPro" id="IPR013656">
    <property type="entry name" value="PAS_4"/>
</dbReference>
<dbReference type="Pfam" id="PF00512">
    <property type="entry name" value="HisKA"/>
    <property type="match status" value="1"/>
</dbReference>
<dbReference type="Pfam" id="PF08448">
    <property type="entry name" value="PAS_4"/>
    <property type="match status" value="1"/>
</dbReference>
<comment type="subcellular location">
    <subcellularLocation>
        <location evidence="2">Cell membrane</location>
    </subcellularLocation>
</comment>
<evidence type="ECO:0000256" key="5">
    <source>
        <dbReference type="ARBA" id="ARBA00022553"/>
    </source>
</evidence>
<dbReference type="PANTHER" id="PTHR43047">
    <property type="entry name" value="TWO-COMPONENT HISTIDINE PROTEIN KINASE"/>
    <property type="match status" value="1"/>
</dbReference>
<evidence type="ECO:0000256" key="7">
    <source>
        <dbReference type="ARBA" id="ARBA00022741"/>
    </source>
</evidence>
<keyword evidence="8" id="KW-0418">Kinase</keyword>
<dbReference type="InterPro" id="IPR005467">
    <property type="entry name" value="His_kinase_dom"/>
</dbReference>
<dbReference type="GO" id="GO:0005886">
    <property type="term" value="C:plasma membrane"/>
    <property type="evidence" value="ECO:0007669"/>
    <property type="project" value="UniProtKB-SubCell"/>
</dbReference>
<dbReference type="Pfam" id="PF01590">
    <property type="entry name" value="GAF"/>
    <property type="match status" value="1"/>
</dbReference>
<dbReference type="InterPro" id="IPR003661">
    <property type="entry name" value="HisK_dim/P_dom"/>
</dbReference>
<evidence type="ECO:0000256" key="4">
    <source>
        <dbReference type="ARBA" id="ARBA00022475"/>
    </source>
</evidence>
<dbReference type="EMBL" id="LAZR01000025">
    <property type="protein sequence ID" value="KKO03733.1"/>
    <property type="molecule type" value="Genomic_DNA"/>
</dbReference>
<comment type="catalytic activity">
    <reaction evidence="1">
        <text>ATP + protein L-histidine = ADP + protein N-phospho-L-histidine.</text>
        <dbReference type="EC" id="2.7.13.3"/>
    </reaction>
</comment>
<dbReference type="SUPFAM" id="SSF55785">
    <property type="entry name" value="PYP-like sensor domain (PAS domain)"/>
    <property type="match status" value="1"/>
</dbReference>
<dbReference type="SMART" id="SM00065">
    <property type="entry name" value="GAF"/>
    <property type="match status" value="1"/>
</dbReference>
<dbReference type="GO" id="GO:0005524">
    <property type="term" value="F:ATP binding"/>
    <property type="evidence" value="ECO:0007669"/>
    <property type="project" value="UniProtKB-KW"/>
</dbReference>
<dbReference type="SMART" id="SM00388">
    <property type="entry name" value="HisKA"/>
    <property type="match status" value="1"/>
</dbReference>
<dbReference type="SUPFAM" id="SSF47384">
    <property type="entry name" value="Homodimeric domain of signal transducing histidine kinase"/>
    <property type="match status" value="1"/>
</dbReference>
<dbReference type="InterPro" id="IPR003594">
    <property type="entry name" value="HATPase_dom"/>
</dbReference>
<keyword evidence="4" id="KW-1003">Cell membrane</keyword>
<keyword evidence="9" id="KW-0067">ATP-binding</keyword>
<proteinExistence type="predicted"/>
<dbReference type="InterPro" id="IPR003018">
    <property type="entry name" value="GAF"/>
</dbReference>
<evidence type="ECO:0000256" key="1">
    <source>
        <dbReference type="ARBA" id="ARBA00000085"/>
    </source>
</evidence>
<keyword evidence="6" id="KW-0808">Transferase</keyword>
<evidence type="ECO:0000256" key="10">
    <source>
        <dbReference type="ARBA" id="ARBA00023012"/>
    </source>
</evidence>
<accession>A0A0F9VUV5</accession>
<dbReference type="SUPFAM" id="SSF55781">
    <property type="entry name" value="GAF domain-like"/>
    <property type="match status" value="1"/>
</dbReference>
<evidence type="ECO:0000256" key="11">
    <source>
        <dbReference type="ARBA" id="ARBA00023136"/>
    </source>
</evidence>
<dbReference type="SMART" id="SM00387">
    <property type="entry name" value="HATPase_c"/>
    <property type="match status" value="1"/>
</dbReference>
<keyword evidence="11" id="KW-0472">Membrane</keyword>
<evidence type="ECO:0000256" key="6">
    <source>
        <dbReference type="ARBA" id="ARBA00022679"/>
    </source>
</evidence>
<dbReference type="FunFam" id="3.30.565.10:FF:000023">
    <property type="entry name" value="PAS domain-containing sensor histidine kinase"/>
    <property type="match status" value="1"/>
</dbReference>
<dbReference type="EC" id="2.7.13.3" evidence="3"/>
<dbReference type="SUPFAM" id="SSF55874">
    <property type="entry name" value="ATPase domain of HSP90 chaperone/DNA topoisomerase II/histidine kinase"/>
    <property type="match status" value="1"/>
</dbReference>
<sequence>MTVQSDADEEQRLQALARYQIMDSAGEQAFDDITALAALWLDMPIALISLVDDQRQWFKSRVGLDAQETHRDLAFCAHAIQQSTLMEVPDASLDARFSANPLVTGDPFIRFYAGMPIITPEGSRLGTLCVIDSKPRDLNARQRETLQRLTRMVEYQLQLRLQLLQSIERKQELRDQRALAEGLLDNIMAGVAVCNEAGELTRFNNTARRWHGLDVRQMPPEQWAHYYSLYRPDGATELTSEEIPLLRAWRGEQVENAEICLHAQDQAPRFLLCNGGPLQRQSSPSAAMVVMHDITELRQTALLKSHFLATISHELRTPLTSIGGAVGLLRGGTYGELPAPAMRLLQIAHDNIIRLNELVNDLLDMEKLEAGKLQLLCTEQPIKPLLEQALEATRPYAQRFRVTLRLSEPCPNPRVFVDERRLLQVLGNYLSNAAKFSHEGGEVRVECERLHDCIEVRVIDQGIGIAPEQHAELFKKFTQLDISDARKRGGTGLGLAICKELMERMQGEVGVSSTLGQGAAFWFRLPLTSDAEYR</sequence>